<dbReference type="EMBL" id="JADNRY010000075">
    <property type="protein sequence ID" value="KAF9067335.1"/>
    <property type="molecule type" value="Genomic_DNA"/>
</dbReference>
<evidence type="ECO:0000313" key="2">
    <source>
        <dbReference type="Proteomes" id="UP000772434"/>
    </source>
</evidence>
<dbReference type="AlphaFoldDB" id="A0A9P5U512"/>
<reference evidence="1" key="1">
    <citation type="submission" date="2020-11" db="EMBL/GenBank/DDBJ databases">
        <authorList>
            <consortium name="DOE Joint Genome Institute"/>
            <person name="Ahrendt S."/>
            <person name="Riley R."/>
            <person name="Andreopoulos W."/>
            <person name="Labutti K."/>
            <person name="Pangilinan J."/>
            <person name="Ruiz-Duenas F.J."/>
            <person name="Barrasa J.M."/>
            <person name="Sanchez-Garcia M."/>
            <person name="Camarero S."/>
            <person name="Miyauchi S."/>
            <person name="Serrano A."/>
            <person name="Linde D."/>
            <person name="Babiker R."/>
            <person name="Drula E."/>
            <person name="Ayuso-Fernandez I."/>
            <person name="Pacheco R."/>
            <person name="Padilla G."/>
            <person name="Ferreira P."/>
            <person name="Barriuso J."/>
            <person name="Kellner H."/>
            <person name="Castanera R."/>
            <person name="Alfaro M."/>
            <person name="Ramirez L."/>
            <person name="Pisabarro A.G."/>
            <person name="Kuo A."/>
            <person name="Tritt A."/>
            <person name="Lipzen A."/>
            <person name="He G."/>
            <person name="Yan M."/>
            <person name="Ng V."/>
            <person name="Cullen D."/>
            <person name="Martin F."/>
            <person name="Rosso M.-N."/>
            <person name="Henrissat B."/>
            <person name="Hibbett D."/>
            <person name="Martinez A.T."/>
            <person name="Grigoriev I.V."/>
        </authorList>
    </citation>
    <scope>NUCLEOTIDE SEQUENCE</scope>
    <source>
        <strain evidence="1">AH 40177</strain>
    </source>
</reference>
<proteinExistence type="predicted"/>
<keyword evidence="2" id="KW-1185">Reference proteome</keyword>
<name>A0A9P5U512_9AGAR</name>
<organism evidence="1 2">
    <name type="scientific">Rhodocollybia butyracea</name>
    <dbReference type="NCBI Taxonomy" id="206335"/>
    <lineage>
        <taxon>Eukaryota</taxon>
        <taxon>Fungi</taxon>
        <taxon>Dikarya</taxon>
        <taxon>Basidiomycota</taxon>
        <taxon>Agaricomycotina</taxon>
        <taxon>Agaricomycetes</taxon>
        <taxon>Agaricomycetidae</taxon>
        <taxon>Agaricales</taxon>
        <taxon>Marasmiineae</taxon>
        <taxon>Omphalotaceae</taxon>
        <taxon>Rhodocollybia</taxon>
    </lineage>
</organism>
<gene>
    <name evidence="1" type="ORF">BDP27DRAFT_1423033</name>
</gene>
<protein>
    <submittedName>
        <fullName evidence="1">Uncharacterized protein</fullName>
    </submittedName>
</protein>
<accession>A0A9P5U512</accession>
<sequence>MRPKRSLLSQLMNPDPAIFRNYANGGGPAQTDFQPITDVTTSGTGSSDTVVLSSTRRPSVGGSGISLLGVTPALRPKSAIIPVVTLSSRLRPLSGVGKKVHKTQGEQPNSAASNACAAATSPVNQDKVMSEDDPKQVLPTFQQAAPEKIYSPLPWYVGGPGETRVLELPPFFPRDKRLQPQTKGSDYPLPVWASREIEQLTDRLHKTDE</sequence>
<evidence type="ECO:0000313" key="1">
    <source>
        <dbReference type="EMBL" id="KAF9067335.1"/>
    </source>
</evidence>
<dbReference type="Proteomes" id="UP000772434">
    <property type="component" value="Unassembled WGS sequence"/>
</dbReference>
<comment type="caution">
    <text evidence="1">The sequence shown here is derived from an EMBL/GenBank/DDBJ whole genome shotgun (WGS) entry which is preliminary data.</text>
</comment>